<proteinExistence type="predicted"/>
<dbReference type="Proteomes" id="UP000235672">
    <property type="component" value="Unassembled WGS sequence"/>
</dbReference>
<dbReference type="EMBL" id="KZ613465">
    <property type="protein sequence ID" value="PMD27668.1"/>
    <property type="molecule type" value="Genomic_DNA"/>
</dbReference>
<accession>A0A2J6QN24</accession>
<dbReference type="AlphaFoldDB" id="A0A2J6QN24"/>
<reference evidence="2 3" key="1">
    <citation type="submission" date="2016-05" db="EMBL/GenBank/DDBJ databases">
        <title>A degradative enzymes factory behind the ericoid mycorrhizal symbiosis.</title>
        <authorList>
            <consortium name="DOE Joint Genome Institute"/>
            <person name="Martino E."/>
            <person name="Morin E."/>
            <person name="Grelet G."/>
            <person name="Kuo A."/>
            <person name="Kohler A."/>
            <person name="Daghino S."/>
            <person name="Barry K."/>
            <person name="Choi C."/>
            <person name="Cichocki N."/>
            <person name="Clum A."/>
            <person name="Copeland A."/>
            <person name="Hainaut M."/>
            <person name="Haridas S."/>
            <person name="Labutti K."/>
            <person name="Lindquist E."/>
            <person name="Lipzen A."/>
            <person name="Khouja H.-R."/>
            <person name="Murat C."/>
            <person name="Ohm R."/>
            <person name="Olson A."/>
            <person name="Spatafora J."/>
            <person name="Veneault-Fourrey C."/>
            <person name="Henrissat B."/>
            <person name="Grigoriev I."/>
            <person name="Martin F."/>
            <person name="Perotto S."/>
        </authorList>
    </citation>
    <scope>NUCLEOTIDE SEQUENCE [LARGE SCALE GENOMIC DNA]</scope>
    <source>
        <strain evidence="2 3">UAMH 7357</strain>
    </source>
</reference>
<feature type="region of interest" description="Disordered" evidence="1">
    <location>
        <begin position="94"/>
        <end position="116"/>
    </location>
</feature>
<organism evidence="2 3">
    <name type="scientific">Hyaloscypha hepaticicola</name>
    <dbReference type="NCBI Taxonomy" id="2082293"/>
    <lineage>
        <taxon>Eukaryota</taxon>
        <taxon>Fungi</taxon>
        <taxon>Dikarya</taxon>
        <taxon>Ascomycota</taxon>
        <taxon>Pezizomycotina</taxon>
        <taxon>Leotiomycetes</taxon>
        <taxon>Helotiales</taxon>
        <taxon>Hyaloscyphaceae</taxon>
        <taxon>Hyaloscypha</taxon>
    </lineage>
</organism>
<feature type="region of interest" description="Disordered" evidence="1">
    <location>
        <begin position="39"/>
        <end position="64"/>
    </location>
</feature>
<keyword evidence="3" id="KW-1185">Reference proteome</keyword>
<gene>
    <name evidence="2" type="ORF">NA56DRAFT_742994</name>
</gene>
<protein>
    <submittedName>
        <fullName evidence="2">Uncharacterized protein</fullName>
    </submittedName>
</protein>
<evidence type="ECO:0000256" key="1">
    <source>
        <dbReference type="SAM" id="MobiDB-lite"/>
    </source>
</evidence>
<name>A0A2J6QN24_9HELO</name>
<evidence type="ECO:0000313" key="2">
    <source>
        <dbReference type="EMBL" id="PMD27668.1"/>
    </source>
</evidence>
<evidence type="ECO:0000313" key="3">
    <source>
        <dbReference type="Proteomes" id="UP000235672"/>
    </source>
</evidence>
<sequence>MLMRSTRVGFCKAYGRGSPGVNHPLAAMLALSAVNSSEACSGRTQNDEHVKQSGHEPPSAATSDPVHILMNRFGELSTETAVLVIPIRKPTSVSASTGLRSPTIGRLPHVTRRHGI</sequence>
<feature type="compositionally biased region" description="Basic and acidic residues" evidence="1">
    <location>
        <begin position="45"/>
        <end position="54"/>
    </location>
</feature>